<dbReference type="AlphaFoldDB" id="A0AAF0AUZ2"/>
<proteinExistence type="predicted"/>
<name>A0AAF0AUZ2_9SCHI</name>
<evidence type="ECO:0000313" key="2">
    <source>
        <dbReference type="EMBL" id="WBW73021.1"/>
    </source>
</evidence>
<dbReference type="GeneID" id="80875653"/>
<dbReference type="KEGG" id="som:SOMG_02172"/>
<protein>
    <submittedName>
        <fullName evidence="2">Schizosaccharomyces specific protein Mug168</fullName>
    </submittedName>
</protein>
<evidence type="ECO:0000256" key="1">
    <source>
        <dbReference type="SAM" id="MobiDB-lite"/>
    </source>
</evidence>
<dbReference type="RefSeq" id="XP_056037264.1">
    <property type="nucleotide sequence ID" value="XM_056180964.1"/>
</dbReference>
<sequence>MNKNRLQSYLDDGSDTIAKPKIMQVEDAKIAKGTETLSYDMKNSPFSPSMNRATTEGAVTLKQIRALQGGNCGFSSVDKTPSPVHTKAEEPGLGLTPMNSQDYSNKIASRYKS</sequence>
<feature type="compositionally biased region" description="Polar residues" evidence="1">
    <location>
        <begin position="97"/>
        <end position="107"/>
    </location>
</feature>
<accession>A0AAF0AUZ2</accession>
<organism evidence="2 3">
    <name type="scientific">Schizosaccharomyces osmophilus</name>
    <dbReference type="NCBI Taxonomy" id="2545709"/>
    <lineage>
        <taxon>Eukaryota</taxon>
        <taxon>Fungi</taxon>
        <taxon>Dikarya</taxon>
        <taxon>Ascomycota</taxon>
        <taxon>Taphrinomycotina</taxon>
        <taxon>Schizosaccharomycetes</taxon>
        <taxon>Schizosaccharomycetales</taxon>
        <taxon>Schizosaccharomycetaceae</taxon>
        <taxon>Schizosaccharomyces</taxon>
    </lineage>
</organism>
<feature type="region of interest" description="Disordered" evidence="1">
    <location>
        <begin position="72"/>
        <end position="113"/>
    </location>
</feature>
<gene>
    <name evidence="2" type="primary">mug168</name>
    <name evidence="2" type="ORF">SOMG_02172</name>
</gene>
<evidence type="ECO:0000313" key="3">
    <source>
        <dbReference type="Proteomes" id="UP001212411"/>
    </source>
</evidence>
<keyword evidence="3" id="KW-1185">Reference proteome</keyword>
<reference evidence="2 3" key="1">
    <citation type="journal article" date="2023" name="G3 (Bethesda)">
        <title>A high-quality reference genome for the fission yeast Schizosaccharomyces osmophilus.</title>
        <authorList>
            <person name="Jia G.S."/>
            <person name="Zhang W.C."/>
            <person name="Liang Y."/>
            <person name="Liu X.H."/>
            <person name="Rhind N."/>
            <person name="Pidoux A."/>
            <person name="Brysch-Herzberg M."/>
            <person name="Du L.L."/>
        </authorList>
    </citation>
    <scope>NUCLEOTIDE SEQUENCE [LARGE SCALE GENOMIC DNA]</scope>
    <source>
        <strain evidence="2 3">CBS 15793</strain>
    </source>
</reference>
<dbReference type="Proteomes" id="UP001212411">
    <property type="component" value="Chromosome 1"/>
</dbReference>
<dbReference type="EMBL" id="CP115611">
    <property type="protein sequence ID" value="WBW73021.1"/>
    <property type="molecule type" value="Genomic_DNA"/>
</dbReference>